<dbReference type="GO" id="GO:0005829">
    <property type="term" value="C:cytosol"/>
    <property type="evidence" value="ECO:0007669"/>
    <property type="project" value="UniProtKB-ARBA"/>
</dbReference>
<comment type="cofactor">
    <cofactor evidence="1 10">
        <name>(R)-lipoate</name>
        <dbReference type="ChEBI" id="CHEBI:83088"/>
    </cofactor>
</comment>
<dbReference type="InterPro" id="IPR036625">
    <property type="entry name" value="E3-bd_dom_sf"/>
</dbReference>
<feature type="region of interest" description="Disordered" evidence="11">
    <location>
        <begin position="110"/>
        <end position="150"/>
    </location>
</feature>
<evidence type="ECO:0000256" key="11">
    <source>
        <dbReference type="SAM" id="MobiDB-lite"/>
    </source>
</evidence>
<evidence type="ECO:0000256" key="6">
    <source>
        <dbReference type="ARBA" id="ARBA00022946"/>
    </source>
</evidence>
<keyword evidence="8 10" id="KW-0012">Acyltransferase</keyword>
<evidence type="ECO:0000256" key="1">
    <source>
        <dbReference type="ARBA" id="ARBA00001938"/>
    </source>
</evidence>
<dbReference type="SUPFAM" id="SSF52777">
    <property type="entry name" value="CoA-dependent acyltransferases"/>
    <property type="match status" value="1"/>
</dbReference>
<dbReference type="InterPro" id="IPR004167">
    <property type="entry name" value="PSBD"/>
</dbReference>
<dbReference type="Proteomes" id="UP000887566">
    <property type="component" value="Unplaced"/>
</dbReference>
<dbReference type="PROSITE" id="PS00189">
    <property type="entry name" value="LIPOYL"/>
    <property type="match status" value="1"/>
</dbReference>
<evidence type="ECO:0000256" key="4">
    <source>
        <dbReference type="ARBA" id="ARBA00022679"/>
    </source>
</evidence>
<dbReference type="Gene3D" id="2.40.50.100">
    <property type="match status" value="1"/>
</dbReference>
<feature type="region of interest" description="Disordered" evidence="11">
    <location>
        <begin position="202"/>
        <end position="222"/>
    </location>
</feature>
<dbReference type="Gene3D" id="3.30.559.10">
    <property type="entry name" value="Chloramphenicol acetyltransferase-like domain"/>
    <property type="match status" value="1"/>
</dbReference>
<feature type="domain" description="Peripheral subunit-binding (PSBD)" evidence="13">
    <location>
        <begin position="159"/>
        <end position="196"/>
    </location>
</feature>
<dbReference type="EC" id="2.3.1.-" evidence="10"/>
<dbReference type="PANTHER" id="PTHR43178">
    <property type="entry name" value="DIHYDROLIPOAMIDE ACETYLTRANSFERASE COMPONENT OF PYRUVATE DEHYDROGENASE COMPLEX"/>
    <property type="match status" value="1"/>
</dbReference>
<evidence type="ECO:0000256" key="9">
    <source>
        <dbReference type="ARBA" id="ARBA00051775"/>
    </source>
</evidence>
<evidence type="ECO:0000259" key="12">
    <source>
        <dbReference type="PROSITE" id="PS50968"/>
    </source>
</evidence>
<protein>
    <recommendedName>
        <fullName evidence="10">Dihydrolipoamide acetyltransferase component of pyruvate dehydrogenase complex</fullName>
        <ecNumber evidence="10">2.3.1.-</ecNumber>
    </recommendedName>
</protein>
<accession>A0A914WSI2</accession>
<dbReference type="Gene3D" id="4.10.320.10">
    <property type="entry name" value="E3-binding domain"/>
    <property type="match status" value="1"/>
</dbReference>
<evidence type="ECO:0000256" key="8">
    <source>
        <dbReference type="ARBA" id="ARBA00023315"/>
    </source>
</evidence>
<dbReference type="InterPro" id="IPR050743">
    <property type="entry name" value="2-oxoacid_DH_E2_comp"/>
</dbReference>
<dbReference type="CDD" id="cd06849">
    <property type="entry name" value="lipoyl_domain"/>
    <property type="match status" value="1"/>
</dbReference>
<evidence type="ECO:0000313" key="14">
    <source>
        <dbReference type="Proteomes" id="UP000887566"/>
    </source>
</evidence>
<dbReference type="SUPFAM" id="SSF51230">
    <property type="entry name" value="Single hybrid motif"/>
    <property type="match status" value="1"/>
</dbReference>
<proteinExistence type="inferred from homology"/>
<dbReference type="GO" id="GO:0016407">
    <property type="term" value="F:acetyltransferase activity"/>
    <property type="evidence" value="ECO:0007669"/>
    <property type="project" value="TreeGrafter"/>
</dbReference>
<evidence type="ECO:0000256" key="5">
    <source>
        <dbReference type="ARBA" id="ARBA00022823"/>
    </source>
</evidence>
<keyword evidence="5 10" id="KW-0450">Lipoyl</keyword>
<sequence>MSSLISRRLIGGVFRFGHLRSLHSSSVWSGKVVQFKLSDIGEGIAEVQLKEWHVKTGDRVSQFDNLCDVQSDKASVTITSRYDGVIKRLYYKVDDVAPVGKALVDIELEGEGEDSAESADDDKSAQSAATDKSKKADGGKSSDEHETSSSFALHSGKVLATPAVRRIAMENKIKLGEVSGSGKNGRVMKEDVLRFLGHIGPAETTSKASDQPRPAFTPLSGQDKTIPIRGYTRIMMKTMTQANTIPHFGYNDEVVVNRLIDLRAQLKKLASEKGTKMSYMPLFIKAASLALTQYPVLNASLDSSLENITYKSAHNICVAMDTPGGLVVPNIKHCEQRNLWEIALELNRLQEAGKRQQLDRNDLADGTFTLSNIGAIGGTYASPVIFPPQVAIGALGKIEVHPRYDNHMQIYPAHIVKVSWAADHRVIDGATMARFSNLWKEYLENPALMIAEMR</sequence>
<dbReference type="InterPro" id="IPR011053">
    <property type="entry name" value="Single_hybrid_motif"/>
</dbReference>
<comment type="subcellular location">
    <subcellularLocation>
        <location evidence="2">Mitochondrion matrix</location>
    </subcellularLocation>
</comment>
<reference evidence="15" key="1">
    <citation type="submission" date="2022-11" db="UniProtKB">
        <authorList>
            <consortium name="WormBaseParasite"/>
        </authorList>
    </citation>
    <scope>IDENTIFICATION</scope>
</reference>
<feature type="domain" description="Lipoyl-binding" evidence="12">
    <location>
        <begin position="32"/>
        <end position="107"/>
    </location>
</feature>
<keyword evidence="4 10" id="KW-0808">Transferase</keyword>
<keyword evidence="6" id="KW-0809">Transit peptide</keyword>
<keyword evidence="7" id="KW-0496">Mitochondrion</keyword>
<name>A0A914WSI2_9BILA</name>
<dbReference type="SUPFAM" id="SSF47005">
    <property type="entry name" value="Peripheral subunit-binding domain of 2-oxo acid dehydrogenase complex"/>
    <property type="match status" value="1"/>
</dbReference>
<evidence type="ECO:0000256" key="3">
    <source>
        <dbReference type="ARBA" id="ARBA00007317"/>
    </source>
</evidence>
<dbReference type="InterPro" id="IPR003016">
    <property type="entry name" value="2-oxoA_DH_lipoyl-BS"/>
</dbReference>
<dbReference type="PROSITE" id="PS51826">
    <property type="entry name" value="PSBD"/>
    <property type="match status" value="1"/>
</dbReference>
<keyword evidence="14" id="KW-1185">Reference proteome</keyword>
<dbReference type="Pfam" id="PF00198">
    <property type="entry name" value="2-oxoacid_dh"/>
    <property type="match status" value="1"/>
</dbReference>
<dbReference type="AlphaFoldDB" id="A0A914WSI2"/>
<evidence type="ECO:0000313" key="15">
    <source>
        <dbReference type="WBParaSite" id="PSAMB.scaffold523size48024.g6510.t1"/>
    </source>
</evidence>
<evidence type="ECO:0000256" key="7">
    <source>
        <dbReference type="ARBA" id="ARBA00023128"/>
    </source>
</evidence>
<dbReference type="FunFam" id="3.30.559.10:FF:000027">
    <property type="entry name" value="Dihydrolipoamide acetyltransferase component of pyruvate dehydrogenase complex"/>
    <property type="match status" value="1"/>
</dbReference>
<organism evidence="14 15">
    <name type="scientific">Plectus sambesii</name>
    <dbReference type="NCBI Taxonomy" id="2011161"/>
    <lineage>
        <taxon>Eukaryota</taxon>
        <taxon>Metazoa</taxon>
        <taxon>Ecdysozoa</taxon>
        <taxon>Nematoda</taxon>
        <taxon>Chromadorea</taxon>
        <taxon>Plectida</taxon>
        <taxon>Plectina</taxon>
        <taxon>Plectoidea</taxon>
        <taxon>Plectidae</taxon>
        <taxon>Plectus</taxon>
    </lineage>
</organism>
<dbReference type="GO" id="GO:0031405">
    <property type="term" value="F:lipoic acid binding"/>
    <property type="evidence" value="ECO:0007669"/>
    <property type="project" value="TreeGrafter"/>
</dbReference>
<dbReference type="Pfam" id="PF02817">
    <property type="entry name" value="E3_binding"/>
    <property type="match status" value="1"/>
</dbReference>
<comment type="similarity">
    <text evidence="3 10">Belongs to the 2-oxoacid dehydrogenase family.</text>
</comment>
<dbReference type="PANTHER" id="PTHR43178:SF5">
    <property type="entry name" value="LIPOAMIDE ACYLTRANSFERASE COMPONENT OF BRANCHED-CHAIN ALPHA-KETO ACID DEHYDROGENASE COMPLEX, MITOCHONDRIAL"/>
    <property type="match status" value="1"/>
</dbReference>
<dbReference type="InterPro" id="IPR023213">
    <property type="entry name" value="CAT-like_dom_sf"/>
</dbReference>
<dbReference type="FunFam" id="2.40.50.100:FF:000013">
    <property type="entry name" value="Dihydrolipoamide acetyltransferase component of pyruvate dehydrogenase complex"/>
    <property type="match status" value="1"/>
</dbReference>
<dbReference type="PROSITE" id="PS50968">
    <property type="entry name" value="BIOTINYL_LIPOYL"/>
    <property type="match status" value="1"/>
</dbReference>
<feature type="compositionally biased region" description="Basic and acidic residues" evidence="11">
    <location>
        <begin position="131"/>
        <end position="147"/>
    </location>
</feature>
<dbReference type="GO" id="GO:0005759">
    <property type="term" value="C:mitochondrial matrix"/>
    <property type="evidence" value="ECO:0007669"/>
    <property type="project" value="UniProtKB-SubCell"/>
</dbReference>
<dbReference type="FunFam" id="4.10.320.10:FF:000002">
    <property type="entry name" value="Dihydrolipoamide acetyltransferase component of pyruvate dehydrogenase complex"/>
    <property type="match status" value="1"/>
</dbReference>
<evidence type="ECO:0000259" key="13">
    <source>
        <dbReference type="PROSITE" id="PS51826"/>
    </source>
</evidence>
<feature type="compositionally biased region" description="Acidic residues" evidence="11">
    <location>
        <begin position="110"/>
        <end position="120"/>
    </location>
</feature>
<dbReference type="Pfam" id="PF00364">
    <property type="entry name" value="Biotin_lipoyl"/>
    <property type="match status" value="1"/>
</dbReference>
<dbReference type="InterPro" id="IPR000089">
    <property type="entry name" value="Biotin_lipoyl"/>
</dbReference>
<evidence type="ECO:0000256" key="10">
    <source>
        <dbReference type="RuleBase" id="RU003423"/>
    </source>
</evidence>
<dbReference type="InterPro" id="IPR001078">
    <property type="entry name" value="2-oxoacid_DH_actylTfrase"/>
</dbReference>
<evidence type="ECO:0000256" key="2">
    <source>
        <dbReference type="ARBA" id="ARBA00004305"/>
    </source>
</evidence>
<comment type="catalytic activity">
    <reaction evidence="9">
        <text>N(6)-[(R)-dihydrolipoyl]-L-lysyl-[protein] + 2-methylpropanoyl-CoA = N(6)-[(R)-S(8)-2-methylpropanoyldihydrolipoyl]-L-lysyl-[protein] + CoA</text>
        <dbReference type="Rhea" id="RHEA:18865"/>
        <dbReference type="Rhea" id="RHEA-COMP:10475"/>
        <dbReference type="Rhea" id="RHEA-COMP:10497"/>
        <dbReference type="ChEBI" id="CHEBI:57287"/>
        <dbReference type="ChEBI" id="CHEBI:57338"/>
        <dbReference type="ChEBI" id="CHEBI:83100"/>
        <dbReference type="ChEBI" id="CHEBI:83142"/>
        <dbReference type="EC" id="2.3.1.168"/>
    </reaction>
    <physiologicalReaction direction="left-to-right" evidence="9">
        <dbReference type="Rhea" id="RHEA:18866"/>
    </physiologicalReaction>
</comment>
<dbReference type="GO" id="GO:0043754">
    <property type="term" value="F:dihydrolipoamide branched chain acyltransferase activity"/>
    <property type="evidence" value="ECO:0007669"/>
    <property type="project" value="UniProtKB-EC"/>
</dbReference>
<dbReference type="WBParaSite" id="PSAMB.scaffold523size48024.g6510.t1">
    <property type="protein sequence ID" value="PSAMB.scaffold523size48024.g6510.t1"/>
    <property type="gene ID" value="PSAMB.scaffold523size48024.g6510"/>
</dbReference>